<gene>
    <name evidence="7" type="primary">SERAC1</name>
    <name evidence="7" type="ORF">T02_16182</name>
</gene>
<evidence type="ECO:0000313" key="7">
    <source>
        <dbReference type="EMBL" id="KRZ54933.1"/>
    </source>
</evidence>
<dbReference type="STRING" id="6335.A0A0V1L6B8"/>
<keyword evidence="8" id="KW-1185">Reference proteome</keyword>
<organism evidence="7 8">
    <name type="scientific">Trichinella nativa</name>
    <dbReference type="NCBI Taxonomy" id="6335"/>
    <lineage>
        <taxon>Eukaryota</taxon>
        <taxon>Metazoa</taxon>
        <taxon>Ecdysozoa</taxon>
        <taxon>Nematoda</taxon>
        <taxon>Enoplea</taxon>
        <taxon>Dorylaimia</taxon>
        <taxon>Trichinellida</taxon>
        <taxon>Trichinellidae</taxon>
        <taxon>Trichinella</taxon>
    </lineage>
</organism>
<evidence type="ECO:0000256" key="2">
    <source>
        <dbReference type="ARBA" id="ARBA00004240"/>
    </source>
</evidence>
<dbReference type="InterPro" id="IPR029058">
    <property type="entry name" value="AB_hydrolase_fold"/>
</dbReference>
<proteinExistence type="predicted"/>
<dbReference type="AlphaFoldDB" id="A0A0V1L6B8"/>
<name>A0A0V1L6B8_9BILA</name>
<dbReference type="GO" id="GO:0005783">
    <property type="term" value="C:endoplasmic reticulum"/>
    <property type="evidence" value="ECO:0007669"/>
    <property type="project" value="UniProtKB-SubCell"/>
</dbReference>
<dbReference type="OrthoDB" id="5086500at2759"/>
<dbReference type="Proteomes" id="UP000054721">
    <property type="component" value="Unassembled WGS sequence"/>
</dbReference>
<reference evidence="7 8" key="1">
    <citation type="submission" date="2015-05" db="EMBL/GenBank/DDBJ databases">
        <title>Evolution of Trichinella species and genotypes.</title>
        <authorList>
            <person name="Korhonen P.K."/>
            <person name="Edoardo P."/>
            <person name="Giuseppe L.R."/>
            <person name="Gasser R.B."/>
        </authorList>
    </citation>
    <scope>NUCLEOTIDE SEQUENCE [LARGE SCALE GENOMIC DNA]</scope>
    <source>
        <strain evidence="7">ISS10</strain>
    </source>
</reference>
<protein>
    <submittedName>
        <fullName evidence="7">Protein SERAC1</fullName>
    </submittedName>
</protein>
<dbReference type="EMBL" id="JYDW01000126">
    <property type="protein sequence ID" value="KRZ54933.1"/>
    <property type="molecule type" value="Genomic_DNA"/>
</dbReference>
<comment type="subcellular location">
    <subcellularLocation>
        <location evidence="2">Endoplasmic reticulum</location>
    </subcellularLocation>
    <subcellularLocation>
        <location evidence="3">Membrane</location>
    </subcellularLocation>
    <subcellularLocation>
        <location evidence="1">Mitochondrion</location>
    </subcellularLocation>
</comment>
<dbReference type="PANTHER" id="PTHR48182:SF2">
    <property type="entry name" value="PROTEIN SERAC1"/>
    <property type="match status" value="1"/>
</dbReference>
<accession>A0A0V1L6B8</accession>
<keyword evidence="4" id="KW-0256">Endoplasmic reticulum</keyword>
<evidence type="ECO:0000256" key="3">
    <source>
        <dbReference type="ARBA" id="ARBA00004370"/>
    </source>
</evidence>
<sequence>MTVMNICKFSSLIAVVTGFYKSIEEQLRDKCNWREVFIEKLNIPRVSTDPKCLLLLAHSSDKKTAIYGVHQLTKLHFPDWLLLPLLQQCDSSVLSALILLHSPTANLIRTPPPCNIIPEGELHSSIRECLASLSRRGGDVCTTFYTELALYMKHFQSSSEDELLAGIVDAEYKLGDKLPHLRKFTMYLEALAAHSADVTTCKEMSHPDLLGLLWSCWHCTQYSSDVKIKSLILKTLANLAAFNLSIGDALIRAGWSKILNECKKDRKRLQLQLLATKTLENLARRFPDSPTYEDGIYLLKGSCWDRDQYDADIIFVHGLRGGMFRTWRQKDYTKEKDSILNEINMKAPQIYCWPRVCMEIASCYFTEFSFQDWLAEDINKPVRILGIDYDSYVSDWSSRCPEFYDKLNLLLSRSENFAAKLRKAGVGDRPIIWITHSMGGLLVKELLRSIDKEQCSETQSGTNSILSNTVGCVFYATPHLGSSLATTSQSRILRLFLLPSTEINLLQESSPYLVELNLDFLNILQKQQIACLSFSETLPSRLPFTAFKVLLVSENSSQAIPGSKYRLLESHFNVCKPQDRHAISYRALVDFISAII</sequence>
<evidence type="ECO:0000256" key="4">
    <source>
        <dbReference type="ARBA" id="ARBA00022824"/>
    </source>
</evidence>
<evidence type="ECO:0000256" key="5">
    <source>
        <dbReference type="ARBA" id="ARBA00023128"/>
    </source>
</evidence>
<keyword evidence="6" id="KW-0472">Membrane</keyword>
<dbReference type="InterPro" id="IPR052374">
    <property type="entry name" value="SERAC1"/>
</dbReference>
<dbReference type="Gene3D" id="3.40.50.1820">
    <property type="entry name" value="alpha/beta hydrolase"/>
    <property type="match status" value="1"/>
</dbReference>
<dbReference type="GO" id="GO:0016020">
    <property type="term" value="C:membrane"/>
    <property type="evidence" value="ECO:0007669"/>
    <property type="project" value="UniProtKB-SubCell"/>
</dbReference>
<evidence type="ECO:0000256" key="1">
    <source>
        <dbReference type="ARBA" id="ARBA00004173"/>
    </source>
</evidence>
<dbReference type="SUPFAM" id="SSF53474">
    <property type="entry name" value="alpha/beta-Hydrolases"/>
    <property type="match status" value="1"/>
</dbReference>
<keyword evidence="5" id="KW-0496">Mitochondrion</keyword>
<evidence type="ECO:0000313" key="8">
    <source>
        <dbReference type="Proteomes" id="UP000054721"/>
    </source>
</evidence>
<dbReference type="GO" id="GO:0005739">
    <property type="term" value="C:mitochondrion"/>
    <property type="evidence" value="ECO:0007669"/>
    <property type="project" value="UniProtKB-SubCell"/>
</dbReference>
<dbReference type="PANTHER" id="PTHR48182">
    <property type="entry name" value="PROTEIN SERAC1"/>
    <property type="match status" value="1"/>
</dbReference>
<evidence type="ECO:0000256" key="6">
    <source>
        <dbReference type="ARBA" id="ARBA00023136"/>
    </source>
</evidence>
<comment type="caution">
    <text evidence="7">The sequence shown here is derived from an EMBL/GenBank/DDBJ whole genome shotgun (WGS) entry which is preliminary data.</text>
</comment>